<keyword evidence="4" id="KW-0378">Hydrolase</keyword>
<dbReference type="InterPro" id="IPR013594">
    <property type="entry name" value="Dynein_heavy_tail"/>
</dbReference>
<name>A0A3M7S2H7_BRAPC</name>
<evidence type="ECO:0000256" key="1">
    <source>
        <dbReference type="ARBA" id="ARBA00008887"/>
    </source>
</evidence>
<proteinExistence type="inferred from homology"/>
<protein>
    <submittedName>
        <fullName evidence="4">Dynein gamma flagellar outer arm-like</fullName>
        <ecNumber evidence="4">3.6.1.15</ecNumber>
    </submittedName>
</protein>
<keyword evidence="5" id="KW-1185">Reference proteome</keyword>
<feature type="domain" description="Dynein heavy chain tail" evidence="3">
    <location>
        <begin position="204"/>
        <end position="435"/>
    </location>
</feature>
<feature type="compositionally biased region" description="Basic and acidic residues" evidence="2">
    <location>
        <begin position="79"/>
        <end position="91"/>
    </location>
</feature>
<accession>A0A3M7S2H7</accession>
<dbReference type="GO" id="GO:0051959">
    <property type="term" value="F:dynein light intermediate chain binding"/>
    <property type="evidence" value="ECO:0007669"/>
    <property type="project" value="InterPro"/>
</dbReference>
<dbReference type="OrthoDB" id="64868at2759"/>
<evidence type="ECO:0000313" key="4">
    <source>
        <dbReference type="EMBL" id="RNA30023.1"/>
    </source>
</evidence>
<sequence>EQNSGSLREHSVISKKTSSNRKTAIESGRAAGILMSEEDVIFGHLDMFCQRIRCLIDQMVSLSQFQLLFKSSSNLSRPKREDLRLTDERGMQYDSESDEDFDEDFETKEKSEVVLKDLDLGDYSSKPSLAVLIEENEETKRKKSSAKKMSEKIEFKSEANLSTSDLGSDEYLQEDYKDDTRSESPTKSLLGTTERLFNTEKNVEAESKRILKKAQTFSKEDIKLMKKYYSRKNEGPTVSFIIEDHIKLMKNSMKEVKSSHILDVGTKDANVFQESYQTFLNAQSNLEKFLAAYLNVIFCKTKKTHDGLNVLTTFLPVSQRNILRPIINDKYVEIFSIYQTDLSETEDNFDYYRNNPPILRNAPPIGGAISWVRQMLKKIDEPMKVFKENKYINSLSDFWLTLKQYNSLTFAMINFENEYLSAWKTTIDEAKNGLKDC</sequence>
<feature type="compositionally biased region" description="Basic and acidic residues" evidence="2">
    <location>
        <begin position="174"/>
        <end position="184"/>
    </location>
</feature>
<dbReference type="Pfam" id="PF08385">
    <property type="entry name" value="DHC_N1"/>
    <property type="match status" value="1"/>
</dbReference>
<evidence type="ECO:0000259" key="3">
    <source>
        <dbReference type="Pfam" id="PF08385"/>
    </source>
</evidence>
<feature type="compositionally biased region" description="Acidic residues" evidence="2">
    <location>
        <begin position="95"/>
        <end position="106"/>
    </location>
</feature>
<dbReference type="InterPro" id="IPR026983">
    <property type="entry name" value="DHC"/>
</dbReference>
<dbReference type="EC" id="3.6.1.15" evidence="4"/>
<dbReference type="Proteomes" id="UP000276133">
    <property type="component" value="Unassembled WGS sequence"/>
</dbReference>
<keyword evidence="4" id="KW-0966">Cell projection</keyword>
<gene>
    <name evidence="4" type="ORF">BpHYR1_006988</name>
</gene>
<dbReference type="EMBL" id="REGN01002137">
    <property type="protein sequence ID" value="RNA30023.1"/>
    <property type="molecule type" value="Genomic_DNA"/>
</dbReference>
<dbReference type="STRING" id="10195.A0A3M7S2H7"/>
<comment type="caution">
    <text evidence="4">The sequence shown here is derived from an EMBL/GenBank/DDBJ whole genome shotgun (WGS) entry which is preliminary data.</text>
</comment>
<dbReference type="PANTHER" id="PTHR46532:SF4">
    <property type="entry name" value="AAA+ ATPASE DOMAIN-CONTAINING PROTEIN"/>
    <property type="match status" value="1"/>
</dbReference>
<feature type="region of interest" description="Disordered" evidence="2">
    <location>
        <begin position="174"/>
        <end position="193"/>
    </location>
</feature>
<dbReference type="GO" id="GO:0005858">
    <property type="term" value="C:axonemal dynein complex"/>
    <property type="evidence" value="ECO:0007669"/>
    <property type="project" value="TreeGrafter"/>
</dbReference>
<feature type="region of interest" description="Disordered" evidence="2">
    <location>
        <begin position="79"/>
        <end position="106"/>
    </location>
</feature>
<dbReference type="AlphaFoldDB" id="A0A3M7S2H7"/>
<dbReference type="GO" id="GO:0017111">
    <property type="term" value="F:ribonucleoside triphosphate phosphatase activity"/>
    <property type="evidence" value="ECO:0007669"/>
    <property type="project" value="UniProtKB-EC"/>
</dbReference>
<dbReference type="GO" id="GO:0045505">
    <property type="term" value="F:dynein intermediate chain binding"/>
    <property type="evidence" value="ECO:0007669"/>
    <property type="project" value="InterPro"/>
</dbReference>
<evidence type="ECO:0000313" key="5">
    <source>
        <dbReference type="Proteomes" id="UP000276133"/>
    </source>
</evidence>
<dbReference type="PANTHER" id="PTHR46532">
    <property type="entry name" value="MALE FERTILITY FACTOR KL5"/>
    <property type="match status" value="1"/>
</dbReference>
<comment type="similarity">
    <text evidence="1">Belongs to the dynein heavy chain family.</text>
</comment>
<feature type="non-terminal residue" evidence="4">
    <location>
        <position position="1"/>
    </location>
</feature>
<organism evidence="4 5">
    <name type="scientific">Brachionus plicatilis</name>
    <name type="common">Marine rotifer</name>
    <name type="synonym">Brachionus muelleri</name>
    <dbReference type="NCBI Taxonomy" id="10195"/>
    <lineage>
        <taxon>Eukaryota</taxon>
        <taxon>Metazoa</taxon>
        <taxon>Spiralia</taxon>
        <taxon>Gnathifera</taxon>
        <taxon>Rotifera</taxon>
        <taxon>Eurotatoria</taxon>
        <taxon>Monogononta</taxon>
        <taxon>Pseudotrocha</taxon>
        <taxon>Ploima</taxon>
        <taxon>Brachionidae</taxon>
        <taxon>Brachionus</taxon>
    </lineage>
</organism>
<dbReference type="GO" id="GO:0007018">
    <property type="term" value="P:microtubule-based movement"/>
    <property type="evidence" value="ECO:0007669"/>
    <property type="project" value="InterPro"/>
</dbReference>
<keyword evidence="4" id="KW-0282">Flagellum</keyword>
<reference evidence="4 5" key="1">
    <citation type="journal article" date="2018" name="Sci. Rep.">
        <title>Genomic signatures of local adaptation to the degree of environmental predictability in rotifers.</title>
        <authorList>
            <person name="Franch-Gras L."/>
            <person name="Hahn C."/>
            <person name="Garcia-Roger E.M."/>
            <person name="Carmona M.J."/>
            <person name="Serra M."/>
            <person name="Gomez A."/>
        </authorList>
    </citation>
    <scope>NUCLEOTIDE SEQUENCE [LARGE SCALE GENOMIC DNA]</scope>
    <source>
        <strain evidence="4">HYR1</strain>
    </source>
</reference>
<keyword evidence="4" id="KW-0969">Cilium</keyword>
<evidence type="ECO:0000256" key="2">
    <source>
        <dbReference type="SAM" id="MobiDB-lite"/>
    </source>
</evidence>
<feature type="region of interest" description="Disordered" evidence="2">
    <location>
        <begin position="1"/>
        <end position="21"/>
    </location>
</feature>